<evidence type="ECO:0000256" key="1">
    <source>
        <dbReference type="ARBA" id="ARBA00010617"/>
    </source>
</evidence>
<comment type="similarity">
    <text evidence="1 7">Belongs to the cytochrome P450 family.</text>
</comment>
<comment type="caution">
    <text evidence="8">The sequence shown here is derived from an EMBL/GenBank/DDBJ whole genome shotgun (WGS) entry which is preliminary data.</text>
</comment>
<dbReference type="GO" id="GO:0004497">
    <property type="term" value="F:monooxygenase activity"/>
    <property type="evidence" value="ECO:0007669"/>
    <property type="project" value="UniProtKB-KW"/>
</dbReference>
<evidence type="ECO:0000256" key="3">
    <source>
        <dbReference type="ARBA" id="ARBA00022723"/>
    </source>
</evidence>
<evidence type="ECO:0000256" key="6">
    <source>
        <dbReference type="ARBA" id="ARBA00023033"/>
    </source>
</evidence>
<accession>A0A841FN03</accession>
<dbReference type="RefSeq" id="WP_239121926.1">
    <property type="nucleotide sequence ID" value="NZ_BONT01000006.1"/>
</dbReference>
<evidence type="ECO:0000313" key="8">
    <source>
        <dbReference type="EMBL" id="MBB6035178.1"/>
    </source>
</evidence>
<dbReference type="PRINTS" id="PR00359">
    <property type="entry name" value="BP450"/>
</dbReference>
<dbReference type="GO" id="GO:0005506">
    <property type="term" value="F:iron ion binding"/>
    <property type="evidence" value="ECO:0007669"/>
    <property type="project" value="InterPro"/>
</dbReference>
<evidence type="ECO:0000256" key="4">
    <source>
        <dbReference type="ARBA" id="ARBA00023002"/>
    </source>
</evidence>
<dbReference type="InterPro" id="IPR036396">
    <property type="entry name" value="Cyt_P450_sf"/>
</dbReference>
<organism evidence="8 9">
    <name type="scientific">Phytomonospora endophytica</name>
    <dbReference type="NCBI Taxonomy" id="714109"/>
    <lineage>
        <taxon>Bacteria</taxon>
        <taxon>Bacillati</taxon>
        <taxon>Actinomycetota</taxon>
        <taxon>Actinomycetes</taxon>
        <taxon>Micromonosporales</taxon>
        <taxon>Micromonosporaceae</taxon>
        <taxon>Phytomonospora</taxon>
    </lineage>
</organism>
<dbReference type="AlphaFoldDB" id="A0A841FN03"/>
<dbReference type="InterPro" id="IPR017972">
    <property type="entry name" value="Cyt_P450_CS"/>
</dbReference>
<evidence type="ECO:0000256" key="5">
    <source>
        <dbReference type="ARBA" id="ARBA00023004"/>
    </source>
</evidence>
<dbReference type="PROSITE" id="PS00086">
    <property type="entry name" value="CYTOCHROME_P450"/>
    <property type="match status" value="1"/>
</dbReference>
<dbReference type="PANTHER" id="PTHR46696:SF1">
    <property type="entry name" value="CYTOCHROME P450 YJIB-RELATED"/>
    <property type="match status" value="1"/>
</dbReference>
<dbReference type="GO" id="GO:0017000">
    <property type="term" value="P:antibiotic biosynthetic process"/>
    <property type="evidence" value="ECO:0007669"/>
    <property type="project" value="UniProtKB-ARBA"/>
</dbReference>
<keyword evidence="4 7" id="KW-0560">Oxidoreductase</keyword>
<dbReference type="EMBL" id="JACHGT010000006">
    <property type="protein sequence ID" value="MBB6035178.1"/>
    <property type="molecule type" value="Genomic_DNA"/>
</dbReference>
<gene>
    <name evidence="8" type="ORF">HNR73_003035</name>
</gene>
<dbReference type="InterPro" id="IPR002397">
    <property type="entry name" value="Cyt_P450_B"/>
</dbReference>
<dbReference type="Pfam" id="PF00067">
    <property type="entry name" value="p450"/>
    <property type="match status" value="1"/>
</dbReference>
<dbReference type="SUPFAM" id="SSF48264">
    <property type="entry name" value="Cytochrome P450"/>
    <property type="match status" value="1"/>
</dbReference>
<evidence type="ECO:0000313" key="9">
    <source>
        <dbReference type="Proteomes" id="UP000548476"/>
    </source>
</evidence>
<keyword evidence="3 7" id="KW-0479">Metal-binding</keyword>
<dbReference type="CDD" id="cd11030">
    <property type="entry name" value="CYP105-like"/>
    <property type="match status" value="1"/>
</dbReference>
<dbReference type="Gene3D" id="1.10.630.10">
    <property type="entry name" value="Cytochrome P450"/>
    <property type="match status" value="1"/>
</dbReference>
<dbReference type="GO" id="GO:0016705">
    <property type="term" value="F:oxidoreductase activity, acting on paired donors, with incorporation or reduction of molecular oxygen"/>
    <property type="evidence" value="ECO:0007669"/>
    <property type="project" value="InterPro"/>
</dbReference>
<sequence length="374" mass="41393">MALPSGRVAWLITAHDQVRQVLASPHVSSDRGRDNFPIRFKQPDPEITEKFKEFRPSLIGVDPPFHTRLRRSVITEFTVRRTRELRPRVQEIVDGAVDDLLESGKDGRPVDLVAKVSLPVPSMVICELLGVPYADHDFFQDRTATLISFKRAPEDGLKAFHDLGDYFRDLVARKEKAPTDDLIGRLIVAGRENGDHDSEELVGLAQLLLIAGHETTANMISLGTVALLEDPEQLRALREDPDTLMPKAVEELLRFFTIADTVTARTATADIEVGGITIRAGEGLIASGLAANRDPHAYPEPDSLDITRNARNHVAFGYGVHQCLGQNLARLELDIVYRTLFGRVPGLTLAVPAESLSYKDEALVYGINEVPVTW</sequence>
<dbReference type="Proteomes" id="UP000548476">
    <property type="component" value="Unassembled WGS sequence"/>
</dbReference>
<keyword evidence="5 7" id="KW-0408">Iron</keyword>
<keyword evidence="9" id="KW-1185">Reference proteome</keyword>
<dbReference type="PANTHER" id="PTHR46696">
    <property type="entry name" value="P450, PUTATIVE (EUROFUNG)-RELATED"/>
    <property type="match status" value="1"/>
</dbReference>
<evidence type="ECO:0000256" key="7">
    <source>
        <dbReference type="RuleBase" id="RU000461"/>
    </source>
</evidence>
<protein>
    <submittedName>
        <fullName evidence="8">Cytochrome P450</fullName>
    </submittedName>
</protein>
<keyword evidence="6 7" id="KW-0503">Monooxygenase</keyword>
<name>A0A841FN03_9ACTN</name>
<dbReference type="GO" id="GO:0020037">
    <property type="term" value="F:heme binding"/>
    <property type="evidence" value="ECO:0007669"/>
    <property type="project" value="InterPro"/>
</dbReference>
<keyword evidence="2 7" id="KW-0349">Heme</keyword>
<dbReference type="FunFam" id="1.10.630.10:FF:000018">
    <property type="entry name" value="Cytochrome P450 monooxygenase"/>
    <property type="match status" value="1"/>
</dbReference>
<reference evidence="8 9" key="1">
    <citation type="submission" date="2020-08" db="EMBL/GenBank/DDBJ databases">
        <title>Genomic Encyclopedia of Type Strains, Phase IV (KMG-IV): sequencing the most valuable type-strain genomes for metagenomic binning, comparative biology and taxonomic classification.</title>
        <authorList>
            <person name="Goeker M."/>
        </authorList>
    </citation>
    <scope>NUCLEOTIDE SEQUENCE [LARGE SCALE GENOMIC DNA]</scope>
    <source>
        <strain evidence="8 9">YIM 65646</strain>
    </source>
</reference>
<evidence type="ECO:0000256" key="2">
    <source>
        <dbReference type="ARBA" id="ARBA00022617"/>
    </source>
</evidence>
<dbReference type="InterPro" id="IPR001128">
    <property type="entry name" value="Cyt_P450"/>
</dbReference>
<proteinExistence type="inferred from homology"/>
<dbReference type="PRINTS" id="PR00385">
    <property type="entry name" value="P450"/>
</dbReference>